<evidence type="ECO:0000256" key="7">
    <source>
        <dbReference type="ARBA" id="ARBA00022989"/>
    </source>
</evidence>
<comment type="caution">
    <text evidence="12">The sequence shown here is derived from an EMBL/GenBank/DDBJ whole genome shotgun (WGS) entry which is preliminary data.</text>
</comment>
<dbReference type="PROSITE" id="PS00874">
    <property type="entry name" value="T2SP_F"/>
    <property type="match status" value="1"/>
</dbReference>
<gene>
    <name evidence="12" type="ORF">C6I21_12205</name>
</gene>
<protein>
    <submittedName>
        <fullName evidence="12">Type II secretion system F family protein</fullName>
    </submittedName>
</protein>
<evidence type="ECO:0000256" key="9">
    <source>
        <dbReference type="RuleBase" id="RU003923"/>
    </source>
</evidence>
<evidence type="ECO:0000313" key="12">
    <source>
        <dbReference type="EMBL" id="PRO64902.1"/>
    </source>
</evidence>
<dbReference type="RefSeq" id="WP_105959757.1">
    <property type="nucleotide sequence ID" value="NZ_PVNS01000011.1"/>
</dbReference>
<keyword evidence="8 10" id="KW-0472">Membrane</keyword>
<evidence type="ECO:0000313" key="13">
    <source>
        <dbReference type="Proteomes" id="UP000243650"/>
    </source>
</evidence>
<evidence type="ECO:0000256" key="8">
    <source>
        <dbReference type="ARBA" id="ARBA00023136"/>
    </source>
</evidence>
<proteinExistence type="inferred from homology"/>
<dbReference type="Proteomes" id="UP000243650">
    <property type="component" value="Unassembled WGS sequence"/>
</dbReference>
<keyword evidence="3 9" id="KW-0813">Transport</keyword>
<keyword evidence="6 9" id="KW-0812">Transmembrane</keyword>
<comment type="similarity">
    <text evidence="2 9">Belongs to the GSP F family.</text>
</comment>
<accession>A0A2P6MF19</accession>
<dbReference type="InterPro" id="IPR042094">
    <property type="entry name" value="T2SS_GspF_sf"/>
</dbReference>
<dbReference type="AlphaFoldDB" id="A0A2P6MF19"/>
<dbReference type="InterPro" id="IPR003004">
    <property type="entry name" value="GspF/PilC"/>
</dbReference>
<name>A0A2P6MF19_ALKUR</name>
<feature type="domain" description="Type II secretion system protein GspF" evidence="11">
    <location>
        <begin position="272"/>
        <end position="392"/>
    </location>
</feature>
<feature type="domain" description="Type II secretion system protein GspF" evidence="11">
    <location>
        <begin position="67"/>
        <end position="190"/>
    </location>
</feature>
<evidence type="ECO:0000256" key="2">
    <source>
        <dbReference type="ARBA" id="ARBA00005745"/>
    </source>
</evidence>
<evidence type="ECO:0000256" key="1">
    <source>
        <dbReference type="ARBA" id="ARBA00004429"/>
    </source>
</evidence>
<keyword evidence="13" id="KW-1185">Reference proteome</keyword>
<dbReference type="InterPro" id="IPR018076">
    <property type="entry name" value="T2SS_GspF_dom"/>
</dbReference>
<dbReference type="EMBL" id="PVNS01000011">
    <property type="protein sequence ID" value="PRO64902.1"/>
    <property type="molecule type" value="Genomic_DNA"/>
</dbReference>
<comment type="subcellular location">
    <subcellularLocation>
        <location evidence="1">Cell inner membrane</location>
        <topology evidence="1">Multi-pass membrane protein</topology>
    </subcellularLocation>
    <subcellularLocation>
        <location evidence="9">Cell membrane</location>
        <topology evidence="9">Multi-pass membrane protein</topology>
    </subcellularLocation>
</comment>
<evidence type="ECO:0000256" key="10">
    <source>
        <dbReference type="SAM" id="Phobius"/>
    </source>
</evidence>
<feature type="transmembrane region" description="Helical" evidence="10">
    <location>
        <begin position="373"/>
        <end position="394"/>
    </location>
</feature>
<dbReference type="OrthoDB" id="9805682at2"/>
<dbReference type="PANTHER" id="PTHR30012:SF0">
    <property type="entry name" value="TYPE II SECRETION SYSTEM PROTEIN F-RELATED"/>
    <property type="match status" value="1"/>
</dbReference>
<organism evidence="12 13">
    <name type="scientific">Alkalicoccus urumqiensis</name>
    <name type="common">Bacillus urumqiensis</name>
    <dbReference type="NCBI Taxonomy" id="1548213"/>
    <lineage>
        <taxon>Bacteria</taxon>
        <taxon>Bacillati</taxon>
        <taxon>Bacillota</taxon>
        <taxon>Bacilli</taxon>
        <taxon>Bacillales</taxon>
        <taxon>Bacillaceae</taxon>
        <taxon>Alkalicoccus</taxon>
    </lineage>
</organism>
<sequence length="401" mass="44700">MPFYQYYGRDRTGTPVQGKMKAGTKEAAKEKLEKKHVHVKEVIQLEGWLYQDITLFKRARPKELVLFLRQMATLLDAGITLVDSVRLLKNQQKKRLWKEALAALEADIRNGGAFSEAAEKQRHLFPALMTNMIRAGEAGGNLDTVMERLATYYEKQYVLRQKIISALAYPIILTTAAFAVVFFLLAVVVPAFADMFSGFGAELPAITQFVLTAGGIASSWWWLLLLAAAALAVLISMSGRNPQVRYYRDYALLKVPFIGGVLRKAALARMGRTWSSLFASSVPVLHAASIVERVAGNEVLARVIRDARHSLERGESVAGPMEAHWFFPPLVTQMVRVGEQTGALDKMFDRIAQFYEQEVDESTERLKSLMEPVLIAFLAVAVGIIVASIAVPMFDIFETIQ</sequence>
<evidence type="ECO:0000259" key="11">
    <source>
        <dbReference type="Pfam" id="PF00482"/>
    </source>
</evidence>
<dbReference type="Gene3D" id="1.20.81.30">
    <property type="entry name" value="Type II secretion system (T2SS), domain F"/>
    <property type="match status" value="2"/>
</dbReference>
<evidence type="ECO:0000256" key="4">
    <source>
        <dbReference type="ARBA" id="ARBA00022475"/>
    </source>
</evidence>
<dbReference type="Pfam" id="PF00482">
    <property type="entry name" value="T2SSF"/>
    <property type="match status" value="2"/>
</dbReference>
<dbReference type="FunFam" id="1.20.81.30:FF:000001">
    <property type="entry name" value="Type II secretion system protein F"/>
    <property type="match status" value="2"/>
</dbReference>
<feature type="transmembrane region" description="Helical" evidence="10">
    <location>
        <begin position="220"/>
        <end position="238"/>
    </location>
</feature>
<feature type="transmembrane region" description="Helical" evidence="10">
    <location>
        <begin position="167"/>
        <end position="193"/>
    </location>
</feature>
<keyword evidence="7 10" id="KW-1133">Transmembrane helix</keyword>
<dbReference type="PANTHER" id="PTHR30012">
    <property type="entry name" value="GENERAL SECRETION PATHWAY PROTEIN"/>
    <property type="match status" value="1"/>
</dbReference>
<dbReference type="PRINTS" id="PR00812">
    <property type="entry name" value="BCTERIALGSPF"/>
</dbReference>
<evidence type="ECO:0000256" key="6">
    <source>
        <dbReference type="ARBA" id="ARBA00022692"/>
    </source>
</evidence>
<dbReference type="GO" id="GO:0005886">
    <property type="term" value="C:plasma membrane"/>
    <property type="evidence" value="ECO:0007669"/>
    <property type="project" value="UniProtKB-SubCell"/>
</dbReference>
<keyword evidence="4" id="KW-1003">Cell membrane</keyword>
<keyword evidence="5" id="KW-0997">Cell inner membrane</keyword>
<reference evidence="12 13" key="1">
    <citation type="submission" date="2018-03" db="EMBL/GenBank/DDBJ databases">
        <title>Bacillus urumqiensis sp. nov., a moderately haloalkaliphilic bacterium isolated from a salt lake.</title>
        <authorList>
            <person name="Zhao B."/>
            <person name="Liao Z."/>
        </authorList>
    </citation>
    <scope>NUCLEOTIDE SEQUENCE [LARGE SCALE GENOMIC DNA]</scope>
    <source>
        <strain evidence="12 13">BZ-SZ-XJ18</strain>
    </source>
</reference>
<evidence type="ECO:0000256" key="5">
    <source>
        <dbReference type="ARBA" id="ARBA00022519"/>
    </source>
</evidence>
<evidence type="ECO:0000256" key="3">
    <source>
        <dbReference type="ARBA" id="ARBA00022448"/>
    </source>
</evidence>
<dbReference type="GO" id="GO:0015628">
    <property type="term" value="P:protein secretion by the type II secretion system"/>
    <property type="evidence" value="ECO:0007669"/>
    <property type="project" value="TreeGrafter"/>
</dbReference>
<dbReference type="InterPro" id="IPR001992">
    <property type="entry name" value="T2SS_GspF/T4SS_PilC_CS"/>
</dbReference>